<reference evidence="3 4" key="1">
    <citation type="submission" date="2016-10" db="EMBL/GenBank/DDBJ databases">
        <authorList>
            <person name="de Groot N.N."/>
        </authorList>
    </citation>
    <scope>NUCLEOTIDE SEQUENCE [LARGE SCALE GENOMIC DNA]</scope>
    <source>
        <strain evidence="3 4">TC2-24</strain>
    </source>
</reference>
<name>A0A1I0LY33_9BACT</name>
<protein>
    <submittedName>
        <fullName evidence="3">Uncharacterized protein</fullName>
    </submittedName>
</protein>
<sequence>MRFFKHITLAVALLTASTLPLSAKSTQASKAYMFGFSASFNDSIVYFTDIQEVDSVWTNGKGRFLAGRNQYSYQLREYFTTKLGMARRTCVVVSSLKRKDVEKKYAKMKKQYIEKKAGKFDVRFLSAEDFRFVAVDMSDSEQVSQQSVKAKKQKEKKAKDKKSKAKATPDKKK</sequence>
<dbReference type="AlphaFoldDB" id="A0A1I0LY33"/>
<dbReference type="Proteomes" id="UP000199373">
    <property type="component" value="Unassembled WGS sequence"/>
</dbReference>
<dbReference type="EMBL" id="FOIQ01000001">
    <property type="protein sequence ID" value="SEV80616.1"/>
    <property type="molecule type" value="Genomic_DNA"/>
</dbReference>
<dbReference type="RefSeq" id="WP_091913997.1">
    <property type="nucleotide sequence ID" value="NZ_FOIQ01000001.1"/>
</dbReference>
<proteinExistence type="predicted"/>
<evidence type="ECO:0000256" key="2">
    <source>
        <dbReference type="SAM" id="SignalP"/>
    </source>
</evidence>
<feature type="signal peptide" evidence="2">
    <location>
        <begin position="1"/>
        <end position="23"/>
    </location>
</feature>
<evidence type="ECO:0000313" key="3">
    <source>
        <dbReference type="EMBL" id="SEV80616.1"/>
    </source>
</evidence>
<keyword evidence="4" id="KW-1185">Reference proteome</keyword>
<evidence type="ECO:0000313" key="4">
    <source>
        <dbReference type="Proteomes" id="UP000199373"/>
    </source>
</evidence>
<keyword evidence="2" id="KW-0732">Signal</keyword>
<evidence type="ECO:0000256" key="1">
    <source>
        <dbReference type="SAM" id="MobiDB-lite"/>
    </source>
</evidence>
<organism evidence="3 4">
    <name type="scientific">Prevotella aff. ruminicola Tc2-24</name>
    <dbReference type="NCBI Taxonomy" id="81582"/>
    <lineage>
        <taxon>Bacteria</taxon>
        <taxon>Pseudomonadati</taxon>
        <taxon>Bacteroidota</taxon>
        <taxon>Bacteroidia</taxon>
        <taxon>Bacteroidales</taxon>
        <taxon>Prevotellaceae</taxon>
        <taxon>Prevotella</taxon>
    </lineage>
</organism>
<feature type="compositionally biased region" description="Basic residues" evidence="1">
    <location>
        <begin position="149"/>
        <end position="166"/>
    </location>
</feature>
<feature type="chain" id="PRO_5011675294" evidence="2">
    <location>
        <begin position="24"/>
        <end position="173"/>
    </location>
</feature>
<gene>
    <name evidence="3" type="ORF">SAMN04487850_0080</name>
</gene>
<accession>A0A1I0LY33</accession>
<feature type="region of interest" description="Disordered" evidence="1">
    <location>
        <begin position="138"/>
        <end position="173"/>
    </location>
</feature>